<evidence type="ECO:0000313" key="2">
    <source>
        <dbReference type="Proteomes" id="UP001549320"/>
    </source>
</evidence>
<accession>A0ABV2QGC8</accession>
<dbReference type="Gene3D" id="3.30.1460.10">
    <property type="match status" value="1"/>
</dbReference>
<gene>
    <name evidence="1" type="ORF">ABIE13_005224</name>
</gene>
<dbReference type="SUPFAM" id="SSF69635">
    <property type="entry name" value="Type III secretory system chaperone-like"/>
    <property type="match status" value="1"/>
</dbReference>
<dbReference type="EMBL" id="JBEPSH010000014">
    <property type="protein sequence ID" value="MET4580085.1"/>
    <property type="molecule type" value="Genomic_DNA"/>
</dbReference>
<comment type="caution">
    <text evidence="1">The sequence shown here is derived from an EMBL/GenBank/DDBJ whole genome shotgun (WGS) entry which is preliminary data.</text>
</comment>
<name>A0ABV2QGC8_9BURK</name>
<protein>
    <submittedName>
        <fullName evidence="1">Uncharacterized protein</fullName>
    </submittedName>
</protein>
<dbReference type="CDD" id="cd16364">
    <property type="entry name" value="T3SC_I-like"/>
    <property type="match status" value="1"/>
</dbReference>
<keyword evidence="2" id="KW-1185">Reference proteome</keyword>
<evidence type="ECO:0000313" key="1">
    <source>
        <dbReference type="EMBL" id="MET4580085.1"/>
    </source>
</evidence>
<dbReference type="RefSeq" id="WP_354448745.1">
    <property type="nucleotide sequence ID" value="NZ_JBEPSH010000014.1"/>
</dbReference>
<dbReference type="InterPro" id="IPR010261">
    <property type="entry name" value="Tir_chaperone"/>
</dbReference>
<proteinExistence type="predicted"/>
<dbReference type="Proteomes" id="UP001549320">
    <property type="component" value="Unassembled WGS sequence"/>
</dbReference>
<sequence>MTQERYDIALAELAQDIGLDAAALARYEELIIDGVAIALSYEPDEMGGSMQGACYVGTESLPVDASPELLRVLLQGNTLGAPTLGATLGLQRSGRLVLSRREPLDAPPSRLTNAWGELADASARWAEALDQGLENRAHELVHAEAQ</sequence>
<organism evidence="1 2">
    <name type="scientific">Ottowia thiooxydans</name>
    <dbReference type="NCBI Taxonomy" id="219182"/>
    <lineage>
        <taxon>Bacteria</taxon>
        <taxon>Pseudomonadati</taxon>
        <taxon>Pseudomonadota</taxon>
        <taxon>Betaproteobacteria</taxon>
        <taxon>Burkholderiales</taxon>
        <taxon>Comamonadaceae</taxon>
        <taxon>Ottowia</taxon>
    </lineage>
</organism>
<reference evidence="1 2" key="1">
    <citation type="submission" date="2024-06" db="EMBL/GenBank/DDBJ databases">
        <title>Sorghum-associated microbial communities from plants grown in Nebraska, USA.</title>
        <authorList>
            <person name="Schachtman D."/>
        </authorList>
    </citation>
    <scope>NUCLEOTIDE SEQUENCE [LARGE SCALE GENOMIC DNA]</scope>
    <source>
        <strain evidence="1 2">2709</strain>
    </source>
</reference>
<dbReference type="Pfam" id="PF05932">
    <property type="entry name" value="CesT"/>
    <property type="match status" value="1"/>
</dbReference>